<sequence length="328" mass="34215">MSRTAIVALGGNAFTREDQQGTYAEQAHNARAMAQTVHALRRTGWNVVVVHGNGPQVGNLAIQQEEGSALVPPQPLSALGAMTQGQLGSLIAMSLHQTAPRDGIEVATVVTHIAVSLDDPAFADPRKPIGPFFPADTVAELAETRGWSMTEDAGRGYRRVVASPEPQTIVEARTIRTLVESGVVVVAAGGGGVPVVDDGHGYTGVDAVVDKDYAAQQLATQLGAEALVLVTGVAHVALDFGTPRQRTITEIDVDEAERHLHDGQFPEGSMGPKVRAAIRFLRKGGRTVVITTPEYAAAALRDTPGIDGRVGTRIVAAPAPSAVGTPGN</sequence>
<comment type="similarity">
    <text evidence="1 4">Belongs to the carbamate kinase family.</text>
</comment>
<dbReference type="InterPro" id="IPR003964">
    <property type="entry name" value="Carb_kinase"/>
</dbReference>
<dbReference type="EMBL" id="JBHSQW010000039">
    <property type="protein sequence ID" value="MFC5996318.1"/>
    <property type="molecule type" value="Genomic_DNA"/>
</dbReference>
<evidence type="ECO:0000256" key="2">
    <source>
        <dbReference type="ARBA" id="ARBA00022679"/>
    </source>
</evidence>
<gene>
    <name evidence="6" type="ORF">ACFQE5_19115</name>
</gene>
<evidence type="ECO:0000256" key="1">
    <source>
        <dbReference type="ARBA" id="ARBA00011066"/>
    </source>
</evidence>
<dbReference type="PRINTS" id="PR01469">
    <property type="entry name" value="CARBMTKINASE"/>
</dbReference>
<evidence type="ECO:0000259" key="5">
    <source>
        <dbReference type="Pfam" id="PF00696"/>
    </source>
</evidence>
<dbReference type="Proteomes" id="UP001596302">
    <property type="component" value="Unassembled WGS sequence"/>
</dbReference>
<dbReference type="Pfam" id="PF00696">
    <property type="entry name" value="AA_kinase"/>
    <property type="match status" value="1"/>
</dbReference>
<name>A0ABW1J630_9PSEU</name>
<dbReference type="PANTHER" id="PTHR30409">
    <property type="entry name" value="CARBAMATE KINASE"/>
    <property type="match status" value="1"/>
</dbReference>
<feature type="domain" description="Aspartate/glutamate/uridylate kinase" evidence="5">
    <location>
        <begin position="4"/>
        <end position="291"/>
    </location>
</feature>
<dbReference type="SUPFAM" id="SSF53633">
    <property type="entry name" value="Carbamate kinase-like"/>
    <property type="match status" value="1"/>
</dbReference>
<evidence type="ECO:0000313" key="7">
    <source>
        <dbReference type="Proteomes" id="UP001596302"/>
    </source>
</evidence>
<evidence type="ECO:0000256" key="4">
    <source>
        <dbReference type="PIRNR" id="PIRNR000723"/>
    </source>
</evidence>
<dbReference type="RefSeq" id="WP_379586897.1">
    <property type="nucleotide sequence ID" value="NZ_JBHSQW010000039.1"/>
</dbReference>
<dbReference type="InterPro" id="IPR036393">
    <property type="entry name" value="AceGlu_kinase-like_sf"/>
</dbReference>
<dbReference type="Gene3D" id="3.40.1160.10">
    <property type="entry name" value="Acetylglutamate kinase-like"/>
    <property type="match status" value="1"/>
</dbReference>
<evidence type="ECO:0000313" key="6">
    <source>
        <dbReference type="EMBL" id="MFC5996318.1"/>
    </source>
</evidence>
<reference evidence="7" key="1">
    <citation type="journal article" date="2019" name="Int. J. Syst. Evol. Microbiol.">
        <title>The Global Catalogue of Microorganisms (GCM) 10K type strain sequencing project: providing services to taxonomists for standard genome sequencing and annotation.</title>
        <authorList>
            <consortium name="The Broad Institute Genomics Platform"/>
            <consortium name="The Broad Institute Genome Sequencing Center for Infectious Disease"/>
            <person name="Wu L."/>
            <person name="Ma J."/>
        </authorList>
    </citation>
    <scope>NUCLEOTIDE SEQUENCE [LARGE SCALE GENOMIC DNA]</scope>
    <source>
        <strain evidence="7">CCM 8391</strain>
    </source>
</reference>
<protein>
    <recommendedName>
        <fullName evidence="4">Carbamate kinase</fullName>
    </recommendedName>
</protein>
<comment type="caution">
    <text evidence="6">The sequence shown here is derived from an EMBL/GenBank/DDBJ whole genome shotgun (WGS) entry which is preliminary data.</text>
</comment>
<dbReference type="PIRSF" id="PIRSF000723">
    <property type="entry name" value="Carbamate_kin"/>
    <property type="match status" value="1"/>
</dbReference>
<dbReference type="GO" id="GO:0008804">
    <property type="term" value="F:carbamate kinase activity"/>
    <property type="evidence" value="ECO:0007669"/>
    <property type="project" value="UniProtKB-EC"/>
</dbReference>
<dbReference type="InterPro" id="IPR001048">
    <property type="entry name" value="Asp/Glu/Uridylate_kinase"/>
</dbReference>
<proteinExistence type="inferred from homology"/>
<dbReference type="CDD" id="cd04235">
    <property type="entry name" value="AAK_CK"/>
    <property type="match status" value="1"/>
</dbReference>
<dbReference type="PANTHER" id="PTHR30409:SF1">
    <property type="entry name" value="CARBAMATE KINASE-RELATED"/>
    <property type="match status" value="1"/>
</dbReference>
<keyword evidence="3 4" id="KW-0418">Kinase</keyword>
<organism evidence="6 7">
    <name type="scientific">Pseudonocardia hispaniensis</name>
    <dbReference type="NCBI Taxonomy" id="904933"/>
    <lineage>
        <taxon>Bacteria</taxon>
        <taxon>Bacillati</taxon>
        <taxon>Actinomycetota</taxon>
        <taxon>Actinomycetes</taxon>
        <taxon>Pseudonocardiales</taxon>
        <taxon>Pseudonocardiaceae</taxon>
        <taxon>Pseudonocardia</taxon>
    </lineage>
</organism>
<accession>A0ABW1J630</accession>
<dbReference type="NCBIfam" id="NF009007">
    <property type="entry name" value="PRK12352.1"/>
    <property type="match status" value="1"/>
</dbReference>
<keyword evidence="7" id="KW-1185">Reference proteome</keyword>
<keyword evidence="2 4" id="KW-0808">Transferase</keyword>
<evidence type="ECO:0000256" key="3">
    <source>
        <dbReference type="ARBA" id="ARBA00022777"/>
    </source>
</evidence>